<comment type="caution">
    <text evidence="1">The sequence shown here is derived from an EMBL/GenBank/DDBJ whole genome shotgun (WGS) entry which is preliminary data.</text>
</comment>
<dbReference type="EMBL" id="SMYL01000009">
    <property type="protein sequence ID" value="TDK63482.1"/>
    <property type="molecule type" value="Genomic_DNA"/>
</dbReference>
<dbReference type="RefSeq" id="WP_133329918.1">
    <property type="nucleotide sequence ID" value="NZ_SMYL01000009.1"/>
</dbReference>
<dbReference type="Pfam" id="PF03993">
    <property type="entry name" value="DUF349"/>
    <property type="match status" value="2"/>
</dbReference>
<sequence>MMLALIYFNHAAMFDFFFKKRTAAKAAELTQLHLEQKEQAETAIAAAKFAHKQSEKEAQLHQAKQFSGQEDAALAFILQSDFADARFQAVQHIHSQAALEQVSQAMRNSDRRVSKFAQEKLALIQKAQKMTELAAACAQRGAELLAHPIVLVNQLTEWDKERLALGEYGATLLNIKTELDARLDAQLELQRQALQISSALRSLVDTNSSVQPIELEQAQLIDLEQQWQQIQTNPLLVSLPKNYSVQLEQNLTQAKSHLQNKATVARVLHERNEALLAWETDAELALELVCAKWKTWTIAAANLSPDQLQLVEQQEADYATLVAKLATTNVIANAKMSHAKKSESVPADKQNTDETILKTAIDHQATIAALEQALEEGSLQQALDLDKSLRAASNPIKGELANRLVGLRAELMRLLDWAKWGGNVSREELIKVAEGLVNSELAAPELAKQVGGLRARWKELDRTSGSAPRAIWERFDQACNCAYEVADAFFKEQAQIRQANLAIAQAQLIALDGAIVAANEQTSNATPDWKALQSLVAQAKIEWRKIGAVDRKHKSRLESEFTEKLAVLERPLIEARQAALQVREQLIASVADLVASDRDAADKVQQAQQRWQQEALALPLERKDEQRLWKQFRAACDAIFEQRKANMDSQKQRRQQQANEKQACCEKLEQLLIENPSASSAQINAVLRTAKQEWRELSAQNRGMETRFDAAVSALEQQLSELDKVAKQAQLELLHAKIAICQQVESAIDLLEVSESQIAAWEADWEEKNQAGGKLIGSSAQLNKAVQKRFSNALAALKNGRDSTKVDRASVGVQLDELLLKLEILAGLPSPTELTQQRLQMQVKGLQSALKNRENADSFDDHLTALCALPVQFNEQQRQRVQQILLSSN</sequence>
<dbReference type="InterPro" id="IPR007139">
    <property type="entry name" value="DUF349"/>
</dbReference>
<name>A0A4R5VYD2_9BURK</name>
<proteinExistence type="predicted"/>
<dbReference type="OrthoDB" id="5523335at2"/>
<evidence type="ECO:0000313" key="2">
    <source>
        <dbReference type="Proteomes" id="UP000294829"/>
    </source>
</evidence>
<keyword evidence="2" id="KW-1185">Reference proteome</keyword>
<organism evidence="1 2">
    <name type="scientific">Sapientia aquatica</name>
    <dbReference type="NCBI Taxonomy" id="1549640"/>
    <lineage>
        <taxon>Bacteria</taxon>
        <taxon>Pseudomonadati</taxon>
        <taxon>Pseudomonadota</taxon>
        <taxon>Betaproteobacteria</taxon>
        <taxon>Burkholderiales</taxon>
        <taxon>Oxalobacteraceae</taxon>
        <taxon>Sapientia</taxon>
    </lineage>
</organism>
<protein>
    <submittedName>
        <fullName evidence="1">DUF349 domain-containing protein</fullName>
    </submittedName>
</protein>
<gene>
    <name evidence="1" type="ORF">E2I14_14835</name>
</gene>
<dbReference type="Proteomes" id="UP000294829">
    <property type="component" value="Unassembled WGS sequence"/>
</dbReference>
<dbReference type="AlphaFoldDB" id="A0A4R5VYD2"/>
<reference evidence="1 2" key="1">
    <citation type="submission" date="2019-03" db="EMBL/GenBank/DDBJ databases">
        <title>Sapientia aquatica gen. nov., sp. nov., isolated from a crater lake.</title>
        <authorList>
            <person name="Felfoldi T."/>
            <person name="Szabo A."/>
            <person name="Toth E."/>
            <person name="Schumann P."/>
            <person name="Keki Z."/>
            <person name="Marialigeti K."/>
            <person name="Mathe I."/>
        </authorList>
    </citation>
    <scope>NUCLEOTIDE SEQUENCE [LARGE SCALE GENOMIC DNA]</scope>
    <source>
        <strain evidence="1 2">SA-152</strain>
    </source>
</reference>
<accession>A0A4R5VYD2</accession>
<evidence type="ECO:0000313" key="1">
    <source>
        <dbReference type="EMBL" id="TDK63482.1"/>
    </source>
</evidence>